<protein>
    <submittedName>
        <fullName evidence="1">Uncharacterized protein</fullName>
    </submittedName>
</protein>
<feature type="non-terminal residue" evidence="1">
    <location>
        <position position="273"/>
    </location>
</feature>
<organism evidence="1">
    <name type="scientific">Barrevirus sp</name>
    <dbReference type="NCBI Taxonomy" id="2487763"/>
    <lineage>
        <taxon>Viruses</taxon>
        <taxon>Varidnaviria</taxon>
        <taxon>Bamfordvirae</taxon>
        <taxon>Nucleocytoviricota</taxon>
        <taxon>Megaviricetes</taxon>
        <taxon>Imitervirales</taxon>
        <taxon>Mimiviridae</taxon>
        <taxon>Klosneuvirinae</taxon>
    </lineage>
</organism>
<name>A0A3G4ZSQ7_9VIRU</name>
<gene>
    <name evidence="1" type="ORF">Barrevirus42_1</name>
</gene>
<proteinExistence type="predicted"/>
<accession>A0A3G4ZSQ7</accession>
<evidence type="ECO:0000313" key="1">
    <source>
        <dbReference type="EMBL" id="AYV77354.1"/>
    </source>
</evidence>
<sequence>MANRKNNSRPKKQFIDAYNLYLNIKKDSPNTIILFSTGSLNPDSLTTNDVGKHGAIYIQINDIPEFFDKKKFSTNTKLKKHFQDCQQFAQKYLGPKMQNNSNLTVEIMGIQLREYNKIPDSLIKTVVIPHGQIIASGLDNNELEELCENSVFEGYVVLNKEDGKRYKLKREYFHNKAEKSDRQRGSHKVGPEQYTDIGLALCGSGVKGYGYDCAAISQLISDSEKEEIIAELNKDTKLVVLPLSKVIETQNKYPFDGDKMLNLYETVGKGITY</sequence>
<dbReference type="EMBL" id="MK072039">
    <property type="protein sequence ID" value="AYV77354.1"/>
    <property type="molecule type" value="Genomic_DNA"/>
</dbReference>
<reference evidence="1" key="1">
    <citation type="submission" date="2018-10" db="EMBL/GenBank/DDBJ databases">
        <title>Hidden diversity of soil giant viruses.</title>
        <authorList>
            <person name="Schulz F."/>
            <person name="Alteio L."/>
            <person name="Goudeau D."/>
            <person name="Ryan E.M."/>
            <person name="Malmstrom R.R."/>
            <person name="Blanchard J."/>
            <person name="Woyke T."/>
        </authorList>
    </citation>
    <scope>NUCLEOTIDE SEQUENCE</scope>
    <source>
        <strain evidence="1">BAV1</strain>
    </source>
</reference>